<feature type="domain" description="Glycine transporter" evidence="8">
    <location>
        <begin position="95"/>
        <end position="167"/>
    </location>
</feature>
<feature type="transmembrane region" description="Helical" evidence="7">
    <location>
        <begin position="34"/>
        <end position="54"/>
    </location>
</feature>
<keyword evidence="6 7" id="KW-0472">Membrane</keyword>
<evidence type="ECO:0000313" key="10">
    <source>
        <dbReference type="Proteomes" id="UP000051870"/>
    </source>
</evidence>
<dbReference type="Pfam" id="PF03458">
    <property type="entry name" value="Gly_transporter"/>
    <property type="match status" value="2"/>
</dbReference>
<evidence type="ECO:0000256" key="4">
    <source>
        <dbReference type="ARBA" id="ARBA00022692"/>
    </source>
</evidence>
<feature type="transmembrane region" description="Helical" evidence="7">
    <location>
        <begin position="152"/>
        <end position="170"/>
    </location>
</feature>
<evidence type="ECO:0000313" key="9">
    <source>
        <dbReference type="EMBL" id="CUJ98185.1"/>
    </source>
</evidence>
<accession>A0A0P1I8V8</accession>
<dbReference type="EMBL" id="CYTW01000002">
    <property type="protein sequence ID" value="CUJ98185.1"/>
    <property type="molecule type" value="Genomic_DNA"/>
</dbReference>
<feature type="transmembrane region" description="Helical" evidence="7">
    <location>
        <begin position="6"/>
        <end position="27"/>
    </location>
</feature>
<evidence type="ECO:0000256" key="5">
    <source>
        <dbReference type="ARBA" id="ARBA00022989"/>
    </source>
</evidence>
<comment type="subcellular location">
    <subcellularLocation>
        <location evidence="1">Cell membrane</location>
        <topology evidence="1">Multi-pass membrane protein</topology>
    </subcellularLocation>
</comment>
<sequence length="205" mass="21143">MSAPLLFTILNVLGTFVFGLSGAMVAIRHRFDIFGILVLSVATGVAGGMTRDLLLGAAPPEALTTFWPMAVASLAGVTAFFFTSAIERFNRPVMLMDAVGLGVFAVAGCRKALQFGLDPLGAILLGMITAIGGGIVRDIMATETPRVLHEDVYALAAFAGAATYAVALAAGVPETAAASGAVLLAVSLRLASVRLGWKLPRPPRS</sequence>
<proteinExistence type="inferred from homology"/>
<name>A0A0P1I8V8_9RHOB</name>
<dbReference type="RefSeq" id="WP_058311262.1">
    <property type="nucleotide sequence ID" value="NZ_CYTW01000002.1"/>
</dbReference>
<keyword evidence="3" id="KW-1003">Cell membrane</keyword>
<feature type="transmembrane region" description="Helical" evidence="7">
    <location>
        <begin position="119"/>
        <end position="140"/>
    </location>
</feature>
<dbReference type="PANTHER" id="PTHR30506:SF3">
    <property type="entry name" value="UPF0126 INNER MEMBRANE PROTEIN YADS-RELATED"/>
    <property type="match status" value="1"/>
</dbReference>
<evidence type="ECO:0000256" key="7">
    <source>
        <dbReference type="SAM" id="Phobius"/>
    </source>
</evidence>
<protein>
    <submittedName>
        <fullName evidence="9">Putative membrane protein</fullName>
    </submittedName>
</protein>
<dbReference type="AlphaFoldDB" id="A0A0P1I8V8"/>
<keyword evidence="10" id="KW-1185">Reference proteome</keyword>
<evidence type="ECO:0000256" key="3">
    <source>
        <dbReference type="ARBA" id="ARBA00022475"/>
    </source>
</evidence>
<dbReference type="InterPro" id="IPR005115">
    <property type="entry name" value="Gly_transporter"/>
</dbReference>
<keyword evidence="5 7" id="KW-1133">Transmembrane helix</keyword>
<feature type="domain" description="Glycine transporter" evidence="8">
    <location>
        <begin position="9"/>
        <end position="83"/>
    </location>
</feature>
<dbReference type="GeneID" id="83881078"/>
<dbReference type="GO" id="GO:0005886">
    <property type="term" value="C:plasma membrane"/>
    <property type="evidence" value="ECO:0007669"/>
    <property type="project" value="UniProtKB-SubCell"/>
</dbReference>
<dbReference type="STRING" id="1715693.PH7735_02046"/>
<keyword evidence="4 7" id="KW-0812">Transmembrane</keyword>
<evidence type="ECO:0000256" key="1">
    <source>
        <dbReference type="ARBA" id="ARBA00004651"/>
    </source>
</evidence>
<organism evidence="9 10">
    <name type="scientific">Shimia thalassica</name>
    <dbReference type="NCBI Taxonomy" id="1715693"/>
    <lineage>
        <taxon>Bacteria</taxon>
        <taxon>Pseudomonadati</taxon>
        <taxon>Pseudomonadota</taxon>
        <taxon>Alphaproteobacteria</taxon>
        <taxon>Rhodobacterales</taxon>
        <taxon>Roseobacteraceae</taxon>
    </lineage>
</organism>
<reference evidence="10" key="1">
    <citation type="submission" date="2015-09" db="EMBL/GenBank/DDBJ databases">
        <authorList>
            <person name="Rodrigo-Torres Lidia"/>
            <person name="Arahal R.David."/>
        </authorList>
    </citation>
    <scope>NUCLEOTIDE SEQUENCE [LARGE SCALE GENOMIC DNA]</scope>
    <source>
        <strain evidence="10">CECT 7735</strain>
    </source>
</reference>
<evidence type="ECO:0000256" key="6">
    <source>
        <dbReference type="ARBA" id="ARBA00023136"/>
    </source>
</evidence>
<dbReference type="PANTHER" id="PTHR30506">
    <property type="entry name" value="INNER MEMBRANE PROTEIN"/>
    <property type="match status" value="1"/>
</dbReference>
<evidence type="ECO:0000259" key="8">
    <source>
        <dbReference type="Pfam" id="PF03458"/>
    </source>
</evidence>
<comment type="similarity">
    <text evidence="2">Belongs to the UPF0126 family.</text>
</comment>
<evidence type="ECO:0000256" key="2">
    <source>
        <dbReference type="ARBA" id="ARBA00008193"/>
    </source>
</evidence>
<dbReference type="Proteomes" id="UP000051870">
    <property type="component" value="Unassembled WGS sequence"/>
</dbReference>
<gene>
    <name evidence="9" type="ORF">PH7735_02046</name>
</gene>
<feature type="transmembrane region" description="Helical" evidence="7">
    <location>
        <begin position="66"/>
        <end position="86"/>
    </location>
</feature>